<gene>
    <name evidence="5" type="ordered locus">MTR_6g046330</name>
</gene>
<evidence type="ECO:0000256" key="3">
    <source>
        <dbReference type="ARBA" id="ARBA00023002"/>
    </source>
</evidence>
<keyword evidence="3" id="KW-0560">Oxidoreductase</keyword>
<dbReference type="Pfam" id="PF00305">
    <property type="entry name" value="Lipoxygenase"/>
    <property type="match status" value="1"/>
</dbReference>
<protein>
    <submittedName>
        <fullName evidence="5">Lipoxygenase</fullName>
    </submittedName>
</protein>
<dbReference type="InterPro" id="IPR045864">
    <property type="entry name" value="aa-tRNA-synth_II/BPL/LPL"/>
</dbReference>
<dbReference type="AlphaFoldDB" id="G7KKI8"/>
<dbReference type="SUPFAM" id="SSF48484">
    <property type="entry name" value="Lipoxigenase"/>
    <property type="match status" value="1"/>
</dbReference>
<dbReference type="EMBL" id="CM001222">
    <property type="protein sequence ID" value="AES75524.2"/>
    <property type="molecule type" value="Genomic_DNA"/>
</dbReference>
<proteinExistence type="predicted"/>
<keyword evidence="7" id="KW-1185">Reference proteome</keyword>
<dbReference type="Gene3D" id="1.20.245.10">
    <property type="entry name" value="Lipoxygenase-1, Domain 5"/>
    <property type="match status" value="1"/>
</dbReference>
<evidence type="ECO:0000256" key="2">
    <source>
        <dbReference type="ARBA" id="ARBA00022964"/>
    </source>
</evidence>
<organism evidence="5 7">
    <name type="scientific">Medicago truncatula</name>
    <name type="common">Barrel medic</name>
    <name type="synonym">Medicago tribuloides</name>
    <dbReference type="NCBI Taxonomy" id="3880"/>
    <lineage>
        <taxon>Eukaryota</taxon>
        <taxon>Viridiplantae</taxon>
        <taxon>Streptophyta</taxon>
        <taxon>Embryophyta</taxon>
        <taxon>Tracheophyta</taxon>
        <taxon>Spermatophyta</taxon>
        <taxon>Magnoliopsida</taxon>
        <taxon>eudicotyledons</taxon>
        <taxon>Gunneridae</taxon>
        <taxon>Pentapetalae</taxon>
        <taxon>rosids</taxon>
        <taxon>fabids</taxon>
        <taxon>Fabales</taxon>
        <taxon>Fabaceae</taxon>
        <taxon>Papilionoideae</taxon>
        <taxon>50 kb inversion clade</taxon>
        <taxon>NPAAA clade</taxon>
        <taxon>Hologalegina</taxon>
        <taxon>IRL clade</taxon>
        <taxon>Trifolieae</taxon>
        <taxon>Medicago</taxon>
    </lineage>
</organism>
<dbReference type="PANTHER" id="PTHR11771">
    <property type="entry name" value="LIPOXYGENASE"/>
    <property type="match status" value="1"/>
</dbReference>
<dbReference type="GO" id="GO:0046872">
    <property type="term" value="F:metal ion binding"/>
    <property type="evidence" value="ECO:0007669"/>
    <property type="project" value="UniProtKB-KW"/>
</dbReference>
<dbReference type="PROSITE" id="PS51393">
    <property type="entry name" value="LIPOXYGENASE_3"/>
    <property type="match status" value="1"/>
</dbReference>
<dbReference type="InterPro" id="IPR013819">
    <property type="entry name" value="LipOase_C"/>
</dbReference>
<accession>G7KKI8</accession>
<dbReference type="InterPro" id="IPR000907">
    <property type="entry name" value="LipOase"/>
</dbReference>
<dbReference type="GO" id="GO:0016702">
    <property type="term" value="F:oxidoreductase activity, acting on single donors with incorporation of molecular oxygen, incorporation of two atoms of oxygen"/>
    <property type="evidence" value="ECO:0000318"/>
    <property type="project" value="GO_Central"/>
</dbReference>
<dbReference type="STRING" id="3880.G7KKI8"/>
<dbReference type="InterPro" id="IPR036226">
    <property type="entry name" value="LipOase_C_sf"/>
</dbReference>
<dbReference type="HOGENOM" id="CLU_076999_0_0_1"/>
<dbReference type="eggNOG" id="KOG1936">
    <property type="taxonomic scope" value="Eukaryota"/>
</dbReference>
<evidence type="ECO:0000313" key="5">
    <source>
        <dbReference type="EMBL" id="AES75524.2"/>
    </source>
</evidence>
<evidence type="ECO:0000259" key="4">
    <source>
        <dbReference type="PROSITE" id="PS51393"/>
    </source>
</evidence>
<dbReference type="InterPro" id="IPR020834">
    <property type="entry name" value="LipOase_CS"/>
</dbReference>
<reference evidence="5 7" key="2">
    <citation type="journal article" date="2014" name="BMC Genomics">
        <title>An improved genome release (version Mt4.0) for the model legume Medicago truncatula.</title>
        <authorList>
            <person name="Tang H."/>
            <person name="Krishnakumar V."/>
            <person name="Bidwell S."/>
            <person name="Rosen B."/>
            <person name="Chan A."/>
            <person name="Zhou S."/>
            <person name="Gentzbittel L."/>
            <person name="Childs K.L."/>
            <person name="Yandell M."/>
            <person name="Gundlach H."/>
            <person name="Mayer K.F."/>
            <person name="Schwartz D.C."/>
            <person name="Town C.D."/>
        </authorList>
    </citation>
    <scope>GENOME REANNOTATION</scope>
    <source>
        <strain evidence="6 7">cv. Jemalong A17</strain>
    </source>
</reference>
<keyword evidence="2" id="KW-0223">Dioxygenase</keyword>
<keyword evidence="1" id="KW-0479">Metal-binding</keyword>
<evidence type="ECO:0000313" key="7">
    <source>
        <dbReference type="Proteomes" id="UP000002051"/>
    </source>
</evidence>
<reference evidence="6" key="3">
    <citation type="submission" date="2015-04" db="UniProtKB">
        <authorList>
            <consortium name="EnsemblPlants"/>
        </authorList>
    </citation>
    <scope>IDENTIFICATION</scope>
    <source>
        <strain evidence="6">cv. Jemalong A17</strain>
    </source>
</reference>
<dbReference type="Gene3D" id="3.30.930.10">
    <property type="entry name" value="Bira Bifunctional Protein, Domain 2"/>
    <property type="match status" value="1"/>
</dbReference>
<accession>A0A0C3VVX6</accession>
<dbReference type="PaxDb" id="3880-AES75524"/>
<evidence type="ECO:0000256" key="1">
    <source>
        <dbReference type="ARBA" id="ARBA00022723"/>
    </source>
</evidence>
<dbReference type="Proteomes" id="UP000002051">
    <property type="component" value="Chromosome 6"/>
</dbReference>
<dbReference type="EnsemblPlants" id="AES75524">
    <property type="protein sequence ID" value="AES75524"/>
    <property type="gene ID" value="MTR_6g046330"/>
</dbReference>
<evidence type="ECO:0000313" key="6">
    <source>
        <dbReference type="EnsemblPlants" id="AES75524"/>
    </source>
</evidence>
<reference evidence="5 7" key="1">
    <citation type="journal article" date="2011" name="Nature">
        <title>The Medicago genome provides insight into the evolution of rhizobial symbioses.</title>
        <authorList>
            <person name="Young N.D."/>
            <person name="Debelle F."/>
            <person name="Oldroyd G.E."/>
            <person name="Geurts R."/>
            <person name="Cannon S.B."/>
            <person name="Udvardi M.K."/>
            <person name="Benedito V.A."/>
            <person name="Mayer K.F."/>
            <person name="Gouzy J."/>
            <person name="Schoof H."/>
            <person name="Van de Peer Y."/>
            <person name="Proost S."/>
            <person name="Cook D.R."/>
            <person name="Meyers B.C."/>
            <person name="Spannagl M."/>
            <person name="Cheung F."/>
            <person name="De Mita S."/>
            <person name="Krishnakumar V."/>
            <person name="Gundlach H."/>
            <person name="Zhou S."/>
            <person name="Mudge J."/>
            <person name="Bharti A.K."/>
            <person name="Murray J.D."/>
            <person name="Naoumkina M.A."/>
            <person name="Rosen B."/>
            <person name="Silverstein K.A."/>
            <person name="Tang H."/>
            <person name="Rombauts S."/>
            <person name="Zhao P.X."/>
            <person name="Zhou P."/>
            <person name="Barbe V."/>
            <person name="Bardou P."/>
            <person name="Bechner M."/>
            <person name="Bellec A."/>
            <person name="Berger A."/>
            <person name="Berges H."/>
            <person name="Bidwell S."/>
            <person name="Bisseling T."/>
            <person name="Choisne N."/>
            <person name="Couloux A."/>
            <person name="Denny R."/>
            <person name="Deshpande S."/>
            <person name="Dai X."/>
            <person name="Doyle J.J."/>
            <person name="Dudez A.M."/>
            <person name="Farmer A.D."/>
            <person name="Fouteau S."/>
            <person name="Franken C."/>
            <person name="Gibelin C."/>
            <person name="Gish J."/>
            <person name="Goldstein S."/>
            <person name="Gonzalez A.J."/>
            <person name="Green P.J."/>
            <person name="Hallab A."/>
            <person name="Hartog M."/>
            <person name="Hua A."/>
            <person name="Humphray S.J."/>
            <person name="Jeong D.H."/>
            <person name="Jing Y."/>
            <person name="Jocker A."/>
            <person name="Kenton S.M."/>
            <person name="Kim D.J."/>
            <person name="Klee K."/>
            <person name="Lai H."/>
            <person name="Lang C."/>
            <person name="Lin S."/>
            <person name="Macmil S.L."/>
            <person name="Magdelenat G."/>
            <person name="Matthews L."/>
            <person name="McCorrison J."/>
            <person name="Monaghan E.L."/>
            <person name="Mun J.H."/>
            <person name="Najar F.Z."/>
            <person name="Nicholson C."/>
            <person name="Noirot C."/>
            <person name="O'Bleness M."/>
            <person name="Paule C.R."/>
            <person name="Poulain J."/>
            <person name="Prion F."/>
            <person name="Qin B."/>
            <person name="Qu C."/>
            <person name="Retzel E.F."/>
            <person name="Riddle C."/>
            <person name="Sallet E."/>
            <person name="Samain S."/>
            <person name="Samson N."/>
            <person name="Sanders I."/>
            <person name="Saurat O."/>
            <person name="Scarpelli C."/>
            <person name="Schiex T."/>
            <person name="Segurens B."/>
            <person name="Severin A.J."/>
            <person name="Sherrier D.J."/>
            <person name="Shi R."/>
            <person name="Sims S."/>
            <person name="Singer S.R."/>
            <person name="Sinharoy S."/>
            <person name="Sterck L."/>
            <person name="Viollet A."/>
            <person name="Wang B.B."/>
            <person name="Wang K."/>
            <person name="Wang M."/>
            <person name="Wang X."/>
            <person name="Warfsmann J."/>
            <person name="Weissenbach J."/>
            <person name="White D.D."/>
            <person name="White J.D."/>
            <person name="Wiley G.B."/>
            <person name="Wincker P."/>
            <person name="Xing Y."/>
            <person name="Yang L."/>
            <person name="Yao Z."/>
            <person name="Ying F."/>
            <person name="Zhai J."/>
            <person name="Zhou L."/>
            <person name="Zuber A."/>
            <person name="Denarie J."/>
            <person name="Dixon R.A."/>
            <person name="May G.D."/>
            <person name="Schwartz D.C."/>
            <person name="Rogers J."/>
            <person name="Quetier F."/>
            <person name="Town C.D."/>
            <person name="Roe B.A."/>
        </authorList>
    </citation>
    <scope>NUCLEOTIDE SEQUENCE [LARGE SCALE GENOMIC DNA]</scope>
    <source>
        <strain evidence="5">A17</strain>
        <strain evidence="6 7">cv. Jemalong A17</strain>
    </source>
</reference>
<sequence length="314" mass="36389">MVEVFERHGATTLDTPVFELREALIGKYGEISKLVYDIADKGGELCSWRSDLIVPFSRFADMDGRTLVPLIMIYAGYHELISHYSNFVYVADFYRLRTHCVVEPFVIATNRQLSTMHPIYKLLHPHLRYTLQINALGREILISSYGVIESTFFTKKYSMELSSVAYDKLWQFDLQGLPNDLLHRGMAVEDPSAQHGLKLAIEVYLPNILWCWWRMVSGSCFVEAGQWCRYLLLALMEIVVGPNTTPQNRLVRCLFELAGDKYCTMSLMSALEWEVGGAVWRWRRWLWAWEEDMLGECVTLLRSVSLQFNVTDSW</sequence>
<dbReference type="PRINTS" id="PR00087">
    <property type="entry name" value="LIPOXYGENASE"/>
</dbReference>
<dbReference type="SUPFAM" id="SSF55681">
    <property type="entry name" value="Class II aaRS and biotin synthetases"/>
    <property type="match status" value="1"/>
</dbReference>
<name>G7KKI8_MEDTR</name>
<feature type="domain" description="Lipoxygenase" evidence="4">
    <location>
        <begin position="96"/>
        <end position="204"/>
    </location>
</feature>
<dbReference type="GO" id="GO:0034440">
    <property type="term" value="P:lipid oxidation"/>
    <property type="evidence" value="ECO:0000318"/>
    <property type="project" value="GO_Central"/>
</dbReference>
<dbReference type="PROSITE" id="PS00081">
    <property type="entry name" value="LIPOXYGENASE_2"/>
    <property type="match status" value="1"/>
</dbReference>